<dbReference type="EMBL" id="JAUQYP010000001">
    <property type="protein sequence ID" value="MDO8106235.1"/>
    <property type="molecule type" value="Genomic_DNA"/>
</dbReference>
<evidence type="ECO:0000313" key="3">
    <source>
        <dbReference type="EMBL" id="MDO8106235.1"/>
    </source>
</evidence>
<keyword evidence="4" id="KW-1185">Reference proteome</keyword>
<feature type="domain" description="Protein-glutamine gamma-glutamyltransferase-like C-terminal" evidence="2">
    <location>
        <begin position="145"/>
        <end position="214"/>
    </location>
</feature>
<gene>
    <name evidence="3" type="ORF">Q6348_03385</name>
</gene>
<keyword evidence="1" id="KW-1133">Transmembrane helix</keyword>
<accession>A0ABT9D5Z8</accession>
<proteinExistence type="predicted"/>
<evidence type="ECO:0000313" key="4">
    <source>
        <dbReference type="Proteomes" id="UP001232536"/>
    </source>
</evidence>
<name>A0ABT9D5Z8_9CELL</name>
<keyword evidence="1" id="KW-0812">Transmembrane</keyword>
<sequence length="225" mass="23642">MGRRRPAAGMVLVVALLGVTVLAASYAGPWVVRFTPRVLPTDGATREPAPLPSLPSIPPEAADQPFTLDLSGAAWAGVVLGLVLLALMVRWVLAQERPELSFPDTAPEVAPLEPEPSLATLEQGLAAAVQQLRGGGEPADAVVAAWVALEDAARRSGVPRDPAATPTEFVVEVLGRTTADRAATRSLLASYERARFSALPVSEADVDRAADDLRCISATLREVAR</sequence>
<keyword evidence="1" id="KW-0472">Membrane</keyword>
<evidence type="ECO:0000259" key="2">
    <source>
        <dbReference type="Pfam" id="PF13559"/>
    </source>
</evidence>
<dbReference type="Proteomes" id="UP001232536">
    <property type="component" value="Unassembled WGS sequence"/>
</dbReference>
<dbReference type="RefSeq" id="WP_304599918.1">
    <property type="nucleotide sequence ID" value="NZ_JAUQYP010000001.1"/>
</dbReference>
<organism evidence="3 4">
    <name type="scientific">Actinotalea lenta</name>
    <dbReference type="NCBI Taxonomy" id="3064654"/>
    <lineage>
        <taxon>Bacteria</taxon>
        <taxon>Bacillati</taxon>
        <taxon>Actinomycetota</taxon>
        <taxon>Actinomycetes</taxon>
        <taxon>Micrococcales</taxon>
        <taxon>Cellulomonadaceae</taxon>
        <taxon>Actinotalea</taxon>
    </lineage>
</organism>
<feature type="transmembrane region" description="Helical" evidence="1">
    <location>
        <begin position="73"/>
        <end position="93"/>
    </location>
</feature>
<evidence type="ECO:0000256" key="1">
    <source>
        <dbReference type="SAM" id="Phobius"/>
    </source>
</evidence>
<reference evidence="3 4" key="1">
    <citation type="submission" date="2023-07" db="EMBL/GenBank/DDBJ databases">
        <title>Description of novel actinomycetes strains, isolated from tidal flat sediment.</title>
        <authorList>
            <person name="Lu C."/>
        </authorList>
    </citation>
    <scope>NUCLEOTIDE SEQUENCE [LARGE SCALE GENOMIC DNA]</scope>
    <source>
        <strain evidence="3 4">SYSU T00b441</strain>
    </source>
</reference>
<dbReference type="Pfam" id="PF13559">
    <property type="entry name" value="DUF4129"/>
    <property type="match status" value="1"/>
</dbReference>
<comment type="caution">
    <text evidence="3">The sequence shown here is derived from an EMBL/GenBank/DDBJ whole genome shotgun (WGS) entry which is preliminary data.</text>
</comment>
<dbReference type="InterPro" id="IPR025403">
    <property type="entry name" value="TgpA-like_C"/>
</dbReference>
<protein>
    <submittedName>
        <fullName evidence="3">DUF4129 domain-containing protein</fullName>
    </submittedName>
</protein>